<dbReference type="SUPFAM" id="SSF48403">
    <property type="entry name" value="Ankyrin repeat"/>
    <property type="match status" value="1"/>
</dbReference>
<comment type="caution">
    <text evidence="3">The sequence shown here is derived from an EMBL/GenBank/DDBJ whole genome shotgun (WGS) entry which is preliminary data.</text>
</comment>
<reference evidence="3" key="2">
    <citation type="submission" date="2023-06" db="EMBL/GenBank/DDBJ databases">
        <authorList>
            <consortium name="Lawrence Berkeley National Laboratory"/>
            <person name="Haridas S."/>
            <person name="Hensen N."/>
            <person name="Bonometti L."/>
            <person name="Westerberg I."/>
            <person name="Brannstrom I.O."/>
            <person name="Guillou S."/>
            <person name="Cros-Aarteil S."/>
            <person name="Calhoun S."/>
            <person name="Kuo A."/>
            <person name="Mondo S."/>
            <person name="Pangilinan J."/>
            <person name="Riley R."/>
            <person name="Labutti K."/>
            <person name="Andreopoulos B."/>
            <person name="Lipzen A."/>
            <person name="Chen C."/>
            <person name="Yanf M."/>
            <person name="Daum C."/>
            <person name="Ng V."/>
            <person name="Clum A."/>
            <person name="Steindorff A."/>
            <person name="Ohm R."/>
            <person name="Martin F."/>
            <person name="Silar P."/>
            <person name="Natvig D."/>
            <person name="Lalanne C."/>
            <person name="Gautier V."/>
            <person name="Ament-Velasquez S.L."/>
            <person name="Kruys A."/>
            <person name="Hutchinson M.I."/>
            <person name="Powell A.J."/>
            <person name="Barry K."/>
            <person name="Miller A.N."/>
            <person name="Grigoriev I.V."/>
            <person name="Debuchy R."/>
            <person name="Gladieux P."/>
            <person name="Thoren M.H."/>
            <person name="Johannesson H."/>
        </authorList>
    </citation>
    <scope>NUCLEOTIDE SEQUENCE</scope>
    <source>
        <strain evidence="3">CBS 560.94</strain>
    </source>
</reference>
<dbReference type="GeneID" id="87860982"/>
<organism evidence="3 4">
    <name type="scientific">Neurospora tetraspora</name>
    <dbReference type="NCBI Taxonomy" id="94610"/>
    <lineage>
        <taxon>Eukaryota</taxon>
        <taxon>Fungi</taxon>
        <taxon>Dikarya</taxon>
        <taxon>Ascomycota</taxon>
        <taxon>Pezizomycotina</taxon>
        <taxon>Sordariomycetes</taxon>
        <taxon>Sordariomycetidae</taxon>
        <taxon>Sordariales</taxon>
        <taxon>Sordariaceae</taxon>
        <taxon>Neurospora</taxon>
    </lineage>
</organism>
<protein>
    <recommendedName>
        <fullName evidence="5">Ankyrin</fullName>
    </recommendedName>
</protein>
<accession>A0AAE0J0E3</accession>
<reference evidence="3" key="1">
    <citation type="journal article" date="2023" name="Mol. Phylogenet. Evol.">
        <title>Genome-scale phylogeny and comparative genomics of the fungal order Sordariales.</title>
        <authorList>
            <person name="Hensen N."/>
            <person name="Bonometti L."/>
            <person name="Westerberg I."/>
            <person name="Brannstrom I.O."/>
            <person name="Guillou S."/>
            <person name="Cros-Aarteil S."/>
            <person name="Calhoun S."/>
            <person name="Haridas S."/>
            <person name="Kuo A."/>
            <person name="Mondo S."/>
            <person name="Pangilinan J."/>
            <person name="Riley R."/>
            <person name="LaButti K."/>
            <person name="Andreopoulos B."/>
            <person name="Lipzen A."/>
            <person name="Chen C."/>
            <person name="Yan M."/>
            <person name="Daum C."/>
            <person name="Ng V."/>
            <person name="Clum A."/>
            <person name="Steindorff A."/>
            <person name="Ohm R.A."/>
            <person name="Martin F."/>
            <person name="Silar P."/>
            <person name="Natvig D.O."/>
            <person name="Lalanne C."/>
            <person name="Gautier V."/>
            <person name="Ament-Velasquez S.L."/>
            <person name="Kruys A."/>
            <person name="Hutchinson M.I."/>
            <person name="Powell A.J."/>
            <person name="Barry K."/>
            <person name="Miller A.N."/>
            <person name="Grigoriev I.V."/>
            <person name="Debuchy R."/>
            <person name="Gladieux P."/>
            <person name="Hiltunen Thoren M."/>
            <person name="Johannesson H."/>
        </authorList>
    </citation>
    <scope>NUCLEOTIDE SEQUENCE</scope>
    <source>
        <strain evidence="3">CBS 560.94</strain>
    </source>
</reference>
<proteinExistence type="predicted"/>
<dbReference type="InterPro" id="IPR036770">
    <property type="entry name" value="Ankyrin_rpt-contain_sf"/>
</dbReference>
<feature type="non-terminal residue" evidence="3">
    <location>
        <position position="1"/>
    </location>
</feature>
<dbReference type="EMBL" id="JAUEPP010000010">
    <property type="protein sequence ID" value="KAK3334657.1"/>
    <property type="molecule type" value="Genomic_DNA"/>
</dbReference>
<dbReference type="Pfam" id="PF12796">
    <property type="entry name" value="Ank_2"/>
    <property type="match status" value="1"/>
</dbReference>
<keyword evidence="4" id="KW-1185">Reference proteome</keyword>
<evidence type="ECO:0000256" key="1">
    <source>
        <dbReference type="ARBA" id="ARBA00022737"/>
    </source>
</evidence>
<dbReference type="PANTHER" id="PTHR24198">
    <property type="entry name" value="ANKYRIN REPEAT AND PROTEIN KINASE DOMAIN-CONTAINING PROTEIN"/>
    <property type="match status" value="1"/>
</dbReference>
<evidence type="ECO:0008006" key="5">
    <source>
        <dbReference type="Google" id="ProtNLM"/>
    </source>
</evidence>
<dbReference type="AlphaFoldDB" id="A0AAE0J0E3"/>
<evidence type="ECO:0000313" key="4">
    <source>
        <dbReference type="Proteomes" id="UP001278500"/>
    </source>
</evidence>
<evidence type="ECO:0000256" key="2">
    <source>
        <dbReference type="ARBA" id="ARBA00023043"/>
    </source>
</evidence>
<name>A0AAE0J0E3_9PEZI</name>
<evidence type="ECO:0000313" key="3">
    <source>
        <dbReference type="EMBL" id="KAK3334657.1"/>
    </source>
</evidence>
<dbReference type="InterPro" id="IPR002110">
    <property type="entry name" value="Ankyrin_rpt"/>
</dbReference>
<dbReference type="RefSeq" id="XP_062676823.1">
    <property type="nucleotide sequence ID" value="XM_062823828.1"/>
</dbReference>
<dbReference type="Proteomes" id="UP001278500">
    <property type="component" value="Unassembled WGS sequence"/>
</dbReference>
<keyword evidence="2" id="KW-0040">ANK repeat</keyword>
<keyword evidence="1" id="KW-0677">Repeat</keyword>
<dbReference type="PANTHER" id="PTHR24198:SF165">
    <property type="entry name" value="ANKYRIN REPEAT-CONTAINING PROTEIN-RELATED"/>
    <property type="match status" value="1"/>
</dbReference>
<sequence>AAKYGHEAVVKLLLNTGKVDADLRDEYERTALYMAAENGYDAVVKLLRDTGKVDAGAKDKNRQTALDWA</sequence>
<feature type="non-terminal residue" evidence="3">
    <location>
        <position position="69"/>
    </location>
</feature>
<gene>
    <name evidence="3" type="ORF">B0H65DRAFT_409896</name>
</gene>
<dbReference type="Gene3D" id="1.25.40.20">
    <property type="entry name" value="Ankyrin repeat-containing domain"/>
    <property type="match status" value="1"/>
</dbReference>